<dbReference type="EMBL" id="JANLCM010000002">
    <property type="protein sequence ID" value="MCS5719376.1"/>
    <property type="molecule type" value="Genomic_DNA"/>
</dbReference>
<keyword evidence="1" id="KW-0560">Oxidoreductase</keyword>
<protein>
    <submittedName>
        <fullName evidence="3">Aldo/keto reductase</fullName>
    </submittedName>
</protein>
<evidence type="ECO:0000313" key="4">
    <source>
        <dbReference type="Proteomes" id="UP001165584"/>
    </source>
</evidence>
<feature type="domain" description="NADP-dependent oxidoreductase" evidence="2">
    <location>
        <begin position="18"/>
        <end position="288"/>
    </location>
</feature>
<comment type="caution">
    <text evidence="3">The sequence shown here is derived from an EMBL/GenBank/DDBJ whole genome shotgun (WGS) entry which is preliminary data.</text>
</comment>
<evidence type="ECO:0000259" key="2">
    <source>
        <dbReference type="Pfam" id="PF00248"/>
    </source>
</evidence>
<dbReference type="InterPro" id="IPR050791">
    <property type="entry name" value="Aldo-Keto_reductase"/>
</dbReference>
<organism evidence="3 4">
    <name type="scientific">Herbiconiux aconitum</name>
    <dbReference type="NCBI Taxonomy" id="2970913"/>
    <lineage>
        <taxon>Bacteria</taxon>
        <taxon>Bacillati</taxon>
        <taxon>Actinomycetota</taxon>
        <taxon>Actinomycetes</taxon>
        <taxon>Micrococcales</taxon>
        <taxon>Microbacteriaceae</taxon>
        <taxon>Herbiconiux</taxon>
    </lineage>
</organism>
<dbReference type="InterPro" id="IPR036812">
    <property type="entry name" value="NAD(P)_OxRdtase_dom_sf"/>
</dbReference>
<dbReference type="Pfam" id="PF00248">
    <property type="entry name" value="Aldo_ket_red"/>
    <property type="match status" value="1"/>
</dbReference>
<dbReference type="Gene3D" id="3.20.20.100">
    <property type="entry name" value="NADP-dependent oxidoreductase domain"/>
    <property type="match status" value="1"/>
</dbReference>
<dbReference type="PANTHER" id="PTHR43625">
    <property type="entry name" value="AFLATOXIN B1 ALDEHYDE REDUCTASE"/>
    <property type="match status" value="1"/>
</dbReference>
<evidence type="ECO:0000256" key="1">
    <source>
        <dbReference type="ARBA" id="ARBA00023002"/>
    </source>
</evidence>
<dbReference type="PANTHER" id="PTHR43625:SF40">
    <property type="entry name" value="ALDO-KETO REDUCTASE YAKC [NADP(+)]"/>
    <property type="match status" value="1"/>
</dbReference>
<dbReference type="Proteomes" id="UP001165584">
    <property type="component" value="Unassembled WGS sequence"/>
</dbReference>
<keyword evidence="4" id="KW-1185">Reference proteome</keyword>
<gene>
    <name evidence="3" type="ORF">N1027_14655</name>
</gene>
<dbReference type="SUPFAM" id="SSF51430">
    <property type="entry name" value="NAD(P)-linked oxidoreductase"/>
    <property type="match status" value="1"/>
</dbReference>
<sequence length="292" mass="31730">MVTPMPRRLFDGLPPVHPIGFGAMQLTGPQVWGPYPDQDKAIALLRSLLDEGVNFIDTADVYGPHTNEELIRDALYPYPDDLIIASKGGFVRGGPDYSSLGWVGNPKYLRQALTGSLRRLRLERMPLYYLHSGYATDAPFADQVGELKAMQEEGLILHIGLSNVTAEQFAEARRIVPIAAVTALYNVGNRSGSALLRASEETGAVFSPWHPVSLSDGGDNVDRVRQTMEAIARAHDASARQIALAWLLSRSQNILPIPGTTDLLHLRDNVAAAAIELSADEIAQISALSPEV</sequence>
<evidence type="ECO:0000313" key="3">
    <source>
        <dbReference type="EMBL" id="MCS5719376.1"/>
    </source>
</evidence>
<dbReference type="InterPro" id="IPR023210">
    <property type="entry name" value="NADP_OxRdtase_dom"/>
</dbReference>
<reference evidence="3" key="1">
    <citation type="submission" date="2022-08" db="EMBL/GenBank/DDBJ databases">
        <authorList>
            <person name="Deng Y."/>
            <person name="Han X.-F."/>
            <person name="Zhang Y.-Q."/>
        </authorList>
    </citation>
    <scope>NUCLEOTIDE SEQUENCE</scope>
    <source>
        <strain evidence="3">CPCC 205763</strain>
    </source>
</reference>
<dbReference type="RefSeq" id="WP_259508872.1">
    <property type="nucleotide sequence ID" value="NZ_JANLCM010000002.1"/>
</dbReference>
<name>A0ABT2GTB2_9MICO</name>
<dbReference type="CDD" id="cd19088">
    <property type="entry name" value="AKR_AKR13B1"/>
    <property type="match status" value="1"/>
</dbReference>
<accession>A0ABT2GTB2</accession>
<proteinExistence type="predicted"/>